<dbReference type="InterPro" id="IPR013343">
    <property type="entry name" value="CRISPR-assoc_prot_Cas4"/>
</dbReference>
<dbReference type="NCBIfam" id="TIGR00372">
    <property type="entry name" value="cas4"/>
    <property type="match status" value="1"/>
</dbReference>
<dbReference type="STRING" id="906968.Trebr_2175"/>
<evidence type="ECO:0000256" key="9">
    <source>
        <dbReference type="ARBA" id="ARBA00023004"/>
    </source>
</evidence>
<evidence type="ECO:0000256" key="11">
    <source>
        <dbReference type="ARBA" id="ARBA00023118"/>
    </source>
</evidence>
<keyword evidence="8 13" id="KW-0269">Exonuclease</keyword>
<dbReference type="Pfam" id="PF01930">
    <property type="entry name" value="Cas_Cas4"/>
    <property type="match status" value="1"/>
</dbReference>
<organism evidence="15 16">
    <name type="scientific">Treponema brennaborense (strain DSM 12168 / CIP 105900 / DD5/3)</name>
    <dbReference type="NCBI Taxonomy" id="906968"/>
    <lineage>
        <taxon>Bacteria</taxon>
        <taxon>Pseudomonadati</taxon>
        <taxon>Spirochaetota</taxon>
        <taxon>Spirochaetia</taxon>
        <taxon>Spirochaetales</taxon>
        <taxon>Treponemataceae</taxon>
        <taxon>Treponema</taxon>
    </lineage>
</organism>
<evidence type="ECO:0000256" key="5">
    <source>
        <dbReference type="ARBA" id="ARBA00022722"/>
    </source>
</evidence>
<dbReference type="GO" id="GO:0046872">
    <property type="term" value="F:metal ion binding"/>
    <property type="evidence" value="ECO:0007669"/>
    <property type="project" value="UniProtKB-KW"/>
</dbReference>
<keyword evidence="9 13" id="KW-0408">Iron</keyword>
<evidence type="ECO:0000256" key="1">
    <source>
        <dbReference type="ARBA" id="ARBA00001966"/>
    </source>
</evidence>
<evidence type="ECO:0000256" key="13">
    <source>
        <dbReference type="RuleBase" id="RU365022"/>
    </source>
</evidence>
<dbReference type="OrthoDB" id="9781776at2"/>
<evidence type="ECO:0000256" key="8">
    <source>
        <dbReference type="ARBA" id="ARBA00022839"/>
    </source>
</evidence>
<dbReference type="InterPro" id="IPR051827">
    <property type="entry name" value="Cas4_exonuclease"/>
</dbReference>
<dbReference type="EMBL" id="CP002696">
    <property type="protein sequence ID" value="AEE17589.1"/>
    <property type="molecule type" value="Genomic_DNA"/>
</dbReference>
<comment type="cofactor">
    <cofactor evidence="13">
        <name>iron-sulfur cluster</name>
        <dbReference type="ChEBI" id="CHEBI:30408"/>
    </cofactor>
</comment>
<proteinExistence type="inferred from homology"/>
<dbReference type="Gene3D" id="3.90.320.10">
    <property type="match status" value="1"/>
</dbReference>
<dbReference type="GO" id="GO:0051607">
    <property type="term" value="P:defense response to virus"/>
    <property type="evidence" value="ECO:0007669"/>
    <property type="project" value="UniProtKB-KW"/>
</dbReference>
<dbReference type="PANTHER" id="PTHR36531:SF6">
    <property type="entry name" value="DNA REPLICATION ATP-DEPENDENT HELICASE_NUCLEASE DNA2"/>
    <property type="match status" value="1"/>
</dbReference>
<dbReference type="AlphaFoldDB" id="F4LKN3"/>
<evidence type="ECO:0000256" key="4">
    <source>
        <dbReference type="ARBA" id="ARBA00020049"/>
    </source>
</evidence>
<evidence type="ECO:0000313" key="15">
    <source>
        <dbReference type="EMBL" id="AEE17589.1"/>
    </source>
</evidence>
<dbReference type="eggNOG" id="COG1468">
    <property type="taxonomic scope" value="Bacteria"/>
</dbReference>
<evidence type="ECO:0000256" key="7">
    <source>
        <dbReference type="ARBA" id="ARBA00022801"/>
    </source>
</evidence>
<protein>
    <recommendedName>
        <fullName evidence="4 13">CRISPR-associated exonuclease Cas4</fullName>
        <ecNumber evidence="3 13">3.1.12.1</ecNumber>
    </recommendedName>
</protein>
<dbReference type="Proteomes" id="UP000006546">
    <property type="component" value="Chromosome"/>
</dbReference>
<dbReference type="InterPro" id="IPR022765">
    <property type="entry name" value="Dna2/Cas4_DUF83"/>
</dbReference>
<dbReference type="KEGG" id="tbe:Trebr_2175"/>
<reference evidence="16" key="1">
    <citation type="submission" date="2011-04" db="EMBL/GenBank/DDBJ databases">
        <title>The complete genome of Treponema brennaborense DSM 12168.</title>
        <authorList>
            <person name="Lucas S."/>
            <person name="Han J."/>
            <person name="Lapidus A."/>
            <person name="Bruce D."/>
            <person name="Goodwin L."/>
            <person name="Pitluck S."/>
            <person name="Peters L."/>
            <person name="Kyrpides N."/>
            <person name="Mavromatis K."/>
            <person name="Ivanova N."/>
            <person name="Mikhailova N."/>
            <person name="Pagani I."/>
            <person name="Teshima H."/>
            <person name="Detter J.C."/>
            <person name="Tapia R."/>
            <person name="Han C."/>
            <person name="Land M."/>
            <person name="Hauser L."/>
            <person name="Markowitz V."/>
            <person name="Cheng J.-F."/>
            <person name="Hugenholtz P."/>
            <person name="Woyke T."/>
            <person name="Wu D."/>
            <person name="Gronow S."/>
            <person name="Wellnitz S."/>
            <person name="Brambilla E."/>
            <person name="Klenk H.-P."/>
            <person name="Eisen J.A."/>
        </authorList>
    </citation>
    <scope>NUCLEOTIDE SEQUENCE [LARGE SCALE GENOMIC DNA]</scope>
    <source>
        <strain evidence="16">DSM 12168 / CIP 105900 / DD5/3</strain>
    </source>
</reference>
<keyword evidence="5 13" id="KW-0540">Nuclease</keyword>
<evidence type="ECO:0000256" key="6">
    <source>
        <dbReference type="ARBA" id="ARBA00022723"/>
    </source>
</evidence>
<sequence length="214" mass="24348">MYAEEAYLPLSGIQHYRFCVRQCAFIHMEQLWTENFFTAHGRVLHERVHAASSESRGRIRTERGLRIASSALGLIGQTDAVEFSADGTVCPVEYKRGTIKTDTTDRVQLCAQAICLEEMLGIGIERGFLFYDKIKKREEVFFTEELRAETHCLADRFHQLIASKTVPPADYDKRCESCSFIDSCFPDTAGRRKSVSAYVRKMFAQDISPDPEDA</sequence>
<accession>F4LKN3</accession>
<dbReference type="EC" id="3.1.12.1" evidence="3 13"/>
<dbReference type="HOGENOM" id="CLU_102055_1_1_12"/>
<evidence type="ECO:0000259" key="14">
    <source>
        <dbReference type="Pfam" id="PF01930"/>
    </source>
</evidence>
<evidence type="ECO:0000256" key="2">
    <source>
        <dbReference type="ARBA" id="ARBA00009189"/>
    </source>
</evidence>
<dbReference type="InterPro" id="IPR011604">
    <property type="entry name" value="PDDEXK-like_dom_sf"/>
</dbReference>
<dbReference type="RefSeq" id="WP_013759291.1">
    <property type="nucleotide sequence ID" value="NC_015500.1"/>
</dbReference>
<keyword evidence="16" id="KW-1185">Reference proteome</keyword>
<comment type="function">
    <text evidence="13">CRISPR (clustered regularly interspaced short palindromic repeat) is an adaptive immune system that provides protection against mobile genetic elements (viruses, transposable elements and conjugative plasmids). CRISPR clusters contain sequences complementary to antecedent mobile elements and target invading nucleic acids. CRISPR clusters are transcribed and processed into CRISPR RNA (crRNA).</text>
</comment>
<comment type="similarity">
    <text evidence="2 13">Belongs to the CRISPR-associated exonuclease Cas4 family.</text>
</comment>
<feature type="domain" description="DUF83" evidence="14">
    <location>
        <begin position="11"/>
        <end position="186"/>
    </location>
</feature>
<name>F4LKN3_TREBD</name>
<keyword evidence="12 13" id="KW-0464">Manganese</keyword>
<keyword evidence="11 13" id="KW-0051">Antiviral defense</keyword>
<comment type="cofactor">
    <cofactor evidence="13">
        <name>Mg(2+)</name>
        <dbReference type="ChEBI" id="CHEBI:18420"/>
    </cofactor>
    <cofactor evidence="13">
        <name>Mn(2+)</name>
        <dbReference type="ChEBI" id="CHEBI:29035"/>
    </cofactor>
    <text evidence="13">Mg(2+) or Mn(2+) required for ssDNA cleavage activity.</text>
</comment>
<keyword evidence="7 13" id="KW-0378">Hydrolase</keyword>
<evidence type="ECO:0000313" key="16">
    <source>
        <dbReference type="Proteomes" id="UP000006546"/>
    </source>
</evidence>
<evidence type="ECO:0000256" key="12">
    <source>
        <dbReference type="ARBA" id="ARBA00023211"/>
    </source>
</evidence>
<gene>
    <name evidence="15" type="ordered locus">Trebr_2175</name>
</gene>
<dbReference type="GO" id="GO:0004527">
    <property type="term" value="F:exonuclease activity"/>
    <property type="evidence" value="ECO:0007669"/>
    <property type="project" value="UniProtKB-KW"/>
</dbReference>
<dbReference type="GO" id="GO:0051536">
    <property type="term" value="F:iron-sulfur cluster binding"/>
    <property type="evidence" value="ECO:0007669"/>
    <property type="project" value="UniProtKB-KW"/>
</dbReference>
<evidence type="ECO:0000256" key="3">
    <source>
        <dbReference type="ARBA" id="ARBA00012768"/>
    </source>
</evidence>
<keyword evidence="6 13" id="KW-0479">Metal-binding</keyword>
<keyword evidence="10 13" id="KW-0411">Iron-sulfur</keyword>
<dbReference type="PANTHER" id="PTHR36531">
    <property type="entry name" value="CRISPR-ASSOCIATED EXONUCLEASE CAS4"/>
    <property type="match status" value="1"/>
</dbReference>
<comment type="cofactor">
    <cofactor evidence="1">
        <name>[4Fe-4S] cluster</name>
        <dbReference type="ChEBI" id="CHEBI:49883"/>
    </cofactor>
</comment>
<evidence type="ECO:0000256" key="10">
    <source>
        <dbReference type="ARBA" id="ARBA00023014"/>
    </source>
</evidence>